<feature type="transmembrane region" description="Helical" evidence="9">
    <location>
        <begin position="12"/>
        <end position="33"/>
    </location>
</feature>
<dbReference type="OMA" id="TTSAFIC"/>
<dbReference type="AlphaFoldDB" id="W3WKQ9"/>
<dbReference type="SUPFAM" id="SSF48264">
    <property type="entry name" value="Cytochrome P450"/>
    <property type="match status" value="1"/>
</dbReference>
<keyword evidence="4 7" id="KW-0479">Metal-binding</keyword>
<dbReference type="HOGENOM" id="CLU_001570_14_0_1"/>
<evidence type="ECO:0000256" key="8">
    <source>
        <dbReference type="RuleBase" id="RU000461"/>
    </source>
</evidence>
<evidence type="ECO:0000256" key="9">
    <source>
        <dbReference type="SAM" id="Phobius"/>
    </source>
</evidence>
<dbReference type="Gene3D" id="1.10.630.10">
    <property type="entry name" value="Cytochrome P450"/>
    <property type="match status" value="1"/>
</dbReference>
<reference evidence="11" key="1">
    <citation type="journal article" date="2015" name="BMC Genomics">
        <title>Genomic and transcriptomic analysis of the endophytic fungus Pestalotiopsis fici reveals its lifestyle and high potential for synthesis of natural products.</title>
        <authorList>
            <person name="Wang X."/>
            <person name="Zhang X."/>
            <person name="Liu L."/>
            <person name="Xiang M."/>
            <person name="Wang W."/>
            <person name="Sun X."/>
            <person name="Che Y."/>
            <person name="Guo L."/>
            <person name="Liu G."/>
            <person name="Guo L."/>
            <person name="Wang C."/>
            <person name="Yin W.B."/>
            <person name="Stadler M."/>
            <person name="Zhang X."/>
            <person name="Liu X."/>
        </authorList>
    </citation>
    <scope>NUCLEOTIDE SEQUENCE [LARGE SCALE GENOMIC DNA]</scope>
    <source>
        <strain evidence="11">W106-1 / CGMCC3.15140</strain>
    </source>
</reference>
<gene>
    <name evidence="10" type="ORF">PFICI_14339</name>
</gene>
<dbReference type="PANTHER" id="PTHR24305">
    <property type="entry name" value="CYTOCHROME P450"/>
    <property type="match status" value="1"/>
</dbReference>
<dbReference type="InterPro" id="IPR036396">
    <property type="entry name" value="Cyt_P450_sf"/>
</dbReference>
<keyword evidence="9" id="KW-0472">Membrane</keyword>
<dbReference type="GO" id="GO:0004497">
    <property type="term" value="F:monooxygenase activity"/>
    <property type="evidence" value="ECO:0007669"/>
    <property type="project" value="UniProtKB-KW"/>
</dbReference>
<feature type="binding site" description="axial binding residue" evidence="7">
    <location>
        <position position="473"/>
    </location>
    <ligand>
        <name>heme</name>
        <dbReference type="ChEBI" id="CHEBI:30413"/>
    </ligand>
    <ligandPart>
        <name>Fe</name>
        <dbReference type="ChEBI" id="CHEBI:18248"/>
    </ligandPart>
</feature>
<dbReference type="GO" id="GO:0005506">
    <property type="term" value="F:iron ion binding"/>
    <property type="evidence" value="ECO:0007669"/>
    <property type="project" value="InterPro"/>
</dbReference>
<comment type="cofactor">
    <cofactor evidence="1 7">
        <name>heme</name>
        <dbReference type="ChEBI" id="CHEBI:30413"/>
    </cofactor>
</comment>
<evidence type="ECO:0000256" key="3">
    <source>
        <dbReference type="ARBA" id="ARBA00022617"/>
    </source>
</evidence>
<dbReference type="OrthoDB" id="3934656at2759"/>
<dbReference type="GO" id="GO:0020037">
    <property type="term" value="F:heme binding"/>
    <property type="evidence" value="ECO:0007669"/>
    <property type="project" value="InterPro"/>
</dbReference>
<dbReference type="InParanoid" id="W3WKQ9"/>
<dbReference type="PANTHER" id="PTHR24305:SF85">
    <property type="entry name" value="P450, PUTATIVE (EUROFUNG)-RELATED"/>
    <property type="match status" value="1"/>
</dbReference>
<dbReference type="PRINTS" id="PR00465">
    <property type="entry name" value="EP450IV"/>
</dbReference>
<evidence type="ECO:0000256" key="7">
    <source>
        <dbReference type="PIRSR" id="PIRSR602403-1"/>
    </source>
</evidence>
<dbReference type="PROSITE" id="PS00086">
    <property type="entry name" value="CYTOCHROME_P450"/>
    <property type="match status" value="1"/>
</dbReference>
<evidence type="ECO:0000256" key="5">
    <source>
        <dbReference type="ARBA" id="ARBA00023004"/>
    </source>
</evidence>
<organism evidence="10 11">
    <name type="scientific">Pestalotiopsis fici (strain W106-1 / CGMCC3.15140)</name>
    <dbReference type="NCBI Taxonomy" id="1229662"/>
    <lineage>
        <taxon>Eukaryota</taxon>
        <taxon>Fungi</taxon>
        <taxon>Dikarya</taxon>
        <taxon>Ascomycota</taxon>
        <taxon>Pezizomycotina</taxon>
        <taxon>Sordariomycetes</taxon>
        <taxon>Xylariomycetidae</taxon>
        <taxon>Amphisphaeriales</taxon>
        <taxon>Sporocadaceae</taxon>
        <taxon>Pestalotiopsis</taxon>
    </lineage>
</organism>
<dbReference type="EMBL" id="KI912120">
    <property type="protein sequence ID" value="ETS74473.1"/>
    <property type="molecule type" value="Genomic_DNA"/>
</dbReference>
<comment type="similarity">
    <text evidence="2 8">Belongs to the cytochrome P450 family.</text>
</comment>
<keyword evidence="9" id="KW-1133">Transmembrane helix</keyword>
<dbReference type="KEGG" id="pfy:PFICI_14339"/>
<keyword evidence="8" id="KW-0560">Oxidoreductase</keyword>
<keyword evidence="9" id="KW-0812">Transmembrane</keyword>
<dbReference type="InterPro" id="IPR017972">
    <property type="entry name" value="Cyt_P450_CS"/>
</dbReference>
<evidence type="ECO:0000256" key="2">
    <source>
        <dbReference type="ARBA" id="ARBA00010617"/>
    </source>
</evidence>
<dbReference type="eggNOG" id="KOG0156">
    <property type="taxonomic scope" value="Eukaryota"/>
</dbReference>
<dbReference type="GO" id="GO:0016705">
    <property type="term" value="F:oxidoreductase activity, acting on paired donors, with incorporation or reduction of molecular oxygen"/>
    <property type="evidence" value="ECO:0007669"/>
    <property type="project" value="InterPro"/>
</dbReference>
<name>W3WKQ9_PESFW</name>
<evidence type="ECO:0000313" key="11">
    <source>
        <dbReference type="Proteomes" id="UP000030651"/>
    </source>
</evidence>
<dbReference type="Pfam" id="PF00067">
    <property type="entry name" value="p450"/>
    <property type="match status" value="1"/>
</dbReference>
<keyword evidence="5 7" id="KW-0408">Iron</keyword>
<dbReference type="GeneID" id="19279352"/>
<protein>
    <recommendedName>
        <fullName evidence="12">Cytochrome P450</fullName>
    </recommendedName>
</protein>
<dbReference type="InterPro" id="IPR001128">
    <property type="entry name" value="Cyt_P450"/>
</dbReference>
<evidence type="ECO:0000313" key="10">
    <source>
        <dbReference type="EMBL" id="ETS74473.1"/>
    </source>
</evidence>
<evidence type="ECO:0008006" key="12">
    <source>
        <dbReference type="Google" id="ProtNLM"/>
    </source>
</evidence>
<accession>W3WKQ9</accession>
<keyword evidence="11" id="KW-1185">Reference proteome</keyword>
<keyword evidence="6 8" id="KW-0503">Monooxygenase</keyword>
<evidence type="ECO:0000256" key="4">
    <source>
        <dbReference type="ARBA" id="ARBA00022723"/>
    </source>
</evidence>
<dbReference type="InterPro" id="IPR050121">
    <property type="entry name" value="Cytochrome_P450_monoxygenase"/>
</dbReference>
<dbReference type="Proteomes" id="UP000030651">
    <property type="component" value="Unassembled WGS sequence"/>
</dbReference>
<dbReference type="InterPro" id="IPR002403">
    <property type="entry name" value="Cyt_P450_E_grp-IV"/>
</dbReference>
<keyword evidence="3 7" id="KW-0349">Heme</keyword>
<evidence type="ECO:0000256" key="6">
    <source>
        <dbReference type="ARBA" id="ARBA00023033"/>
    </source>
</evidence>
<sequence>MPLIRYDVGTFFQIPSVAAVLYFAVAGLALYAIGKGIYNKFFHPLAKFPGPFLGGFTEWYLVYVICSVPTFGLELHKKYGPIVRLAPNMLSFSDATMLPQVYHSGADKPTFYGSWMFGQTASMFQSLPHRDHYAKKRLVAGCCSMSSMKMYHEHKITERVDELCHVIRQRASVPGRPLDFSEYLRYFLSDTWSHLVYGRPKGFVAQGGDVQGLLSSLQGIYGMSASAAVSPWLMPLLRNPFLRKYFWSWTRTFKNMDNLFSNFDRMIDLRRTDEKLKGERLFFDGVDPANNPPNEYQYTREDLKAEVITFTAATLDGVSAFVSPFVDNLITHPEAYARVVAEIQAADAAGLLSHPVVSYEETVNHLPFFMACIKETLRRDAPAQTILPRIVSEPGYELPDGQGGSVYVPGGTQMGASPYIVHRDESVFGADADVWRPERWIQAESGLEPREHERYVRRMEKYGMWWGYGARECAGKYYAYMEMQKLVVEMLRRFDVESAVPEKRFTHARWAVGMFWNQMLTFRERQ</sequence>
<evidence type="ECO:0000256" key="1">
    <source>
        <dbReference type="ARBA" id="ARBA00001971"/>
    </source>
</evidence>
<dbReference type="RefSeq" id="XP_007841111.1">
    <property type="nucleotide sequence ID" value="XM_007842920.1"/>
</dbReference>
<proteinExistence type="inferred from homology"/>